<reference evidence="1 2" key="1">
    <citation type="submission" date="2017-10" db="EMBL/GenBank/DDBJ databases">
        <title>The draft genome sequence of Lewinella nigricans NBRC 102662.</title>
        <authorList>
            <person name="Wang K."/>
        </authorList>
    </citation>
    <scope>NUCLEOTIDE SEQUENCE [LARGE SCALE GENOMIC DNA]</scope>
    <source>
        <strain evidence="1 2">NBRC 102662</strain>
    </source>
</reference>
<name>A0A2D0N9P3_FLAN2</name>
<comment type="caution">
    <text evidence="1">The sequence shown here is derived from an EMBL/GenBank/DDBJ whole genome shotgun (WGS) entry which is preliminary data.</text>
</comment>
<evidence type="ECO:0000313" key="2">
    <source>
        <dbReference type="Proteomes" id="UP000223913"/>
    </source>
</evidence>
<dbReference type="EMBL" id="PDUD01000024">
    <property type="protein sequence ID" value="PHN04859.1"/>
    <property type="molecule type" value="Genomic_DNA"/>
</dbReference>
<dbReference type="Proteomes" id="UP000223913">
    <property type="component" value="Unassembled WGS sequence"/>
</dbReference>
<proteinExistence type="predicted"/>
<organism evidence="1 2">
    <name type="scientific">Flavilitoribacter nigricans (strain ATCC 23147 / DSM 23189 / NBRC 102662 / NCIMB 1420 / SS-2)</name>
    <name type="common">Lewinella nigricans</name>
    <dbReference type="NCBI Taxonomy" id="1122177"/>
    <lineage>
        <taxon>Bacteria</taxon>
        <taxon>Pseudomonadati</taxon>
        <taxon>Bacteroidota</taxon>
        <taxon>Saprospiria</taxon>
        <taxon>Saprospirales</taxon>
        <taxon>Lewinellaceae</taxon>
        <taxon>Flavilitoribacter</taxon>
    </lineage>
</organism>
<gene>
    <name evidence="1" type="ORF">CRP01_20345</name>
</gene>
<accession>A0A2D0N9P3</accession>
<protein>
    <submittedName>
        <fullName evidence="1">Uncharacterized protein</fullName>
    </submittedName>
</protein>
<sequence>MDIHRPETNWFVDISIIRRLVILLLRVSAFQLPKSITGAPLHVQRIVQEPDFPDPRKIFSRNNGL</sequence>
<evidence type="ECO:0000313" key="1">
    <source>
        <dbReference type="EMBL" id="PHN04859.1"/>
    </source>
</evidence>
<keyword evidence="2" id="KW-1185">Reference proteome</keyword>
<dbReference type="AlphaFoldDB" id="A0A2D0N9P3"/>